<sequence>TSATPHTSPPLKRRFLKKIGGIAQFDSLENRSKVTRDPPLFHRTHCWTRQR</sequence>
<proteinExistence type="predicted"/>
<gene>
    <name evidence="1" type="ORF">METZ01_LOCUS137495</name>
</gene>
<reference evidence="1" key="1">
    <citation type="submission" date="2018-05" db="EMBL/GenBank/DDBJ databases">
        <authorList>
            <person name="Lanie J.A."/>
            <person name="Ng W.-L."/>
            <person name="Kazmierczak K.M."/>
            <person name="Andrzejewski T.M."/>
            <person name="Davidsen T.M."/>
            <person name="Wayne K.J."/>
            <person name="Tettelin H."/>
            <person name="Glass J.I."/>
            <person name="Rusch D."/>
            <person name="Podicherti R."/>
            <person name="Tsui H.-C.T."/>
            <person name="Winkler M.E."/>
        </authorList>
    </citation>
    <scope>NUCLEOTIDE SEQUENCE</scope>
</reference>
<organism evidence="1">
    <name type="scientific">marine metagenome</name>
    <dbReference type="NCBI Taxonomy" id="408172"/>
    <lineage>
        <taxon>unclassified sequences</taxon>
        <taxon>metagenomes</taxon>
        <taxon>ecological metagenomes</taxon>
    </lineage>
</organism>
<evidence type="ECO:0000313" key="1">
    <source>
        <dbReference type="EMBL" id="SVA84641.1"/>
    </source>
</evidence>
<dbReference type="AlphaFoldDB" id="A0A381Z6T1"/>
<protein>
    <submittedName>
        <fullName evidence="1">Uncharacterized protein</fullName>
    </submittedName>
</protein>
<accession>A0A381Z6T1</accession>
<dbReference type="EMBL" id="UINC01020072">
    <property type="protein sequence ID" value="SVA84641.1"/>
    <property type="molecule type" value="Genomic_DNA"/>
</dbReference>
<feature type="non-terminal residue" evidence="1">
    <location>
        <position position="1"/>
    </location>
</feature>
<name>A0A381Z6T1_9ZZZZ</name>